<accession>A0A917MZ75</accession>
<reference evidence="1" key="1">
    <citation type="journal article" date="2014" name="Int. J. Syst. Evol. Microbiol.">
        <title>Complete genome sequence of Corynebacterium casei LMG S-19264T (=DSM 44701T), isolated from a smear-ripened cheese.</title>
        <authorList>
            <consortium name="US DOE Joint Genome Institute (JGI-PGF)"/>
            <person name="Walter F."/>
            <person name="Albersmeier A."/>
            <person name="Kalinowski J."/>
            <person name="Ruckert C."/>
        </authorList>
    </citation>
    <scope>NUCLEOTIDE SEQUENCE</scope>
    <source>
        <strain evidence="1">CGMCC 1.15290</strain>
    </source>
</reference>
<protein>
    <submittedName>
        <fullName evidence="1">Uncharacterized protein</fullName>
    </submittedName>
</protein>
<sequence length="106" mass="12607">METANHLLQQELARLTGVDFTREENVRKRLSALLSELIVNDQHGLYFLLYRIDIPEKKIKLMLQQHPQENAALLIADMIIERQLQKIQLRSQYRQNPDNIPDDEKW</sequence>
<dbReference type="AlphaFoldDB" id="A0A917MZ75"/>
<name>A0A917MZ75_9BACT</name>
<proteinExistence type="predicted"/>
<dbReference type="Proteomes" id="UP000627292">
    <property type="component" value="Unassembled WGS sequence"/>
</dbReference>
<reference evidence="1" key="2">
    <citation type="submission" date="2020-09" db="EMBL/GenBank/DDBJ databases">
        <authorList>
            <person name="Sun Q."/>
            <person name="Zhou Y."/>
        </authorList>
    </citation>
    <scope>NUCLEOTIDE SEQUENCE</scope>
    <source>
        <strain evidence="1">CGMCC 1.15290</strain>
    </source>
</reference>
<gene>
    <name evidence="1" type="ORF">GCM10011379_36230</name>
</gene>
<dbReference type="RefSeq" id="WP_188954844.1">
    <property type="nucleotide sequence ID" value="NZ_BMIB01000003.1"/>
</dbReference>
<dbReference type="EMBL" id="BMIB01000003">
    <property type="protein sequence ID" value="GGH74041.1"/>
    <property type="molecule type" value="Genomic_DNA"/>
</dbReference>
<keyword evidence="2" id="KW-1185">Reference proteome</keyword>
<comment type="caution">
    <text evidence="1">The sequence shown here is derived from an EMBL/GenBank/DDBJ whole genome shotgun (WGS) entry which is preliminary data.</text>
</comment>
<organism evidence="1 2">
    <name type="scientific">Filimonas zeae</name>
    <dbReference type="NCBI Taxonomy" id="1737353"/>
    <lineage>
        <taxon>Bacteria</taxon>
        <taxon>Pseudomonadati</taxon>
        <taxon>Bacteroidota</taxon>
        <taxon>Chitinophagia</taxon>
        <taxon>Chitinophagales</taxon>
        <taxon>Chitinophagaceae</taxon>
        <taxon>Filimonas</taxon>
    </lineage>
</organism>
<evidence type="ECO:0000313" key="2">
    <source>
        <dbReference type="Proteomes" id="UP000627292"/>
    </source>
</evidence>
<evidence type="ECO:0000313" key="1">
    <source>
        <dbReference type="EMBL" id="GGH74041.1"/>
    </source>
</evidence>